<reference evidence="1 2" key="1">
    <citation type="journal article" date="2021" name="J. Hered.">
        <title>A chromosome-level genome assembly of the parasitoid wasp, Cotesia glomerata (Hymenoptera: Braconidae).</title>
        <authorList>
            <person name="Pinto B.J."/>
            <person name="Weis J.J."/>
            <person name="Gamble T."/>
            <person name="Ode P.J."/>
            <person name="Paul R."/>
            <person name="Zaspel J.M."/>
        </authorList>
    </citation>
    <scope>NUCLEOTIDE SEQUENCE [LARGE SCALE GENOMIC DNA]</scope>
    <source>
        <strain evidence="1">CgM1</strain>
    </source>
</reference>
<organism evidence="1 2">
    <name type="scientific">Cotesia glomerata</name>
    <name type="common">Lepidopteran parasitic wasp</name>
    <name type="synonym">Apanteles glomeratus</name>
    <dbReference type="NCBI Taxonomy" id="32391"/>
    <lineage>
        <taxon>Eukaryota</taxon>
        <taxon>Metazoa</taxon>
        <taxon>Ecdysozoa</taxon>
        <taxon>Arthropoda</taxon>
        <taxon>Hexapoda</taxon>
        <taxon>Insecta</taxon>
        <taxon>Pterygota</taxon>
        <taxon>Neoptera</taxon>
        <taxon>Endopterygota</taxon>
        <taxon>Hymenoptera</taxon>
        <taxon>Apocrita</taxon>
        <taxon>Ichneumonoidea</taxon>
        <taxon>Braconidae</taxon>
        <taxon>Microgastrinae</taxon>
        <taxon>Cotesia</taxon>
    </lineage>
</organism>
<dbReference type="AlphaFoldDB" id="A0AAV7I6Y5"/>
<proteinExistence type="predicted"/>
<protein>
    <submittedName>
        <fullName evidence="1">Uncharacterized protein</fullName>
    </submittedName>
</protein>
<dbReference type="Proteomes" id="UP000826195">
    <property type="component" value="Unassembled WGS sequence"/>
</dbReference>
<evidence type="ECO:0000313" key="1">
    <source>
        <dbReference type="EMBL" id="KAH0547119.1"/>
    </source>
</evidence>
<gene>
    <name evidence="1" type="ORF">KQX54_017162</name>
</gene>
<dbReference type="EMBL" id="JAHXZJ010002237">
    <property type="protein sequence ID" value="KAH0547119.1"/>
    <property type="molecule type" value="Genomic_DNA"/>
</dbReference>
<accession>A0AAV7I6Y5</accession>
<evidence type="ECO:0000313" key="2">
    <source>
        <dbReference type="Proteomes" id="UP000826195"/>
    </source>
</evidence>
<sequence>MSYHYPQKFKMAHKQVYIVPRQWLGCQNLESILYDEMRFYYRKYGECEGLILKRIGVKASFERYSDYLWARNEFDWASKPDKKIYHAVFVPLLRPIRTPMWFLASGRSTISWSALYGKFTPITIVPTKELEVLGCRPMALQLASKIIVTIYG</sequence>
<name>A0AAV7I6Y5_COTGL</name>
<keyword evidence="2" id="KW-1185">Reference proteome</keyword>
<comment type="caution">
    <text evidence="1">The sequence shown here is derived from an EMBL/GenBank/DDBJ whole genome shotgun (WGS) entry which is preliminary data.</text>
</comment>